<evidence type="ECO:0000256" key="1">
    <source>
        <dbReference type="SAM" id="MobiDB-lite"/>
    </source>
</evidence>
<dbReference type="Proteomes" id="UP000675163">
    <property type="component" value="Unassembled WGS sequence"/>
</dbReference>
<feature type="transmembrane region" description="Helical" evidence="2">
    <location>
        <begin position="197"/>
        <end position="223"/>
    </location>
</feature>
<keyword evidence="2" id="KW-1133">Transmembrane helix</keyword>
<evidence type="ECO:0000313" key="3">
    <source>
        <dbReference type="EMBL" id="MBP1326872.1"/>
    </source>
</evidence>
<accession>A0A940PMV8</accession>
<feature type="transmembrane region" description="Helical" evidence="2">
    <location>
        <begin position="165"/>
        <end position="185"/>
    </location>
</feature>
<dbReference type="RefSeq" id="WP_209705712.1">
    <property type="nucleotide sequence ID" value="NZ_JAFIDA010000001.1"/>
</dbReference>
<feature type="region of interest" description="Disordered" evidence="1">
    <location>
        <begin position="1"/>
        <end position="26"/>
    </location>
</feature>
<feature type="transmembrane region" description="Helical" evidence="2">
    <location>
        <begin position="65"/>
        <end position="88"/>
    </location>
</feature>
<protein>
    <recommendedName>
        <fullName evidence="5">FAR-17a/AIG1-like protein</fullName>
    </recommendedName>
</protein>
<gene>
    <name evidence="3" type="ORF">JOF28_002104</name>
</gene>
<dbReference type="NCBIfam" id="NF038065">
    <property type="entry name" value="Pr6Pr"/>
    <property type="match status" value="1"/>
</dbReference>
<dbReference type="AlphaFoldDB" id="A0A940PMV8"/>
<dbReference type="InterPro" id="IPR049713">
    <property type="entry name" value="Pr6Pr-like"/>
</dbReference>
<comment type="caution">
    <text evidence="3">The sequence shown here is derived from an EMBL/GenBank/DDBJ whole genome shotgun (WGS) entry which is preliminary data.</text>
</comment>
<reference evidence="3" key="1">
    <citation type="submission" date="2021-02" db="EMBL/GenBank/DDBJ databases">
        <title>Sequencing the genomes of 1000 actinobacteria strains.</title>
        <authorList>
            <person name="Klenk H.-P."/>
        </authorList>
    </citation>
    <scope>NUCLEOTIDE SEQUENCE</scope>
    <source>
        <strain evidence="3">DSM 22850</strain>
    </source>
</reference>
<feature type="transmembrane region" description="Helical" evidence="2">
    <location>
        <begin position="134"/>
        <end position="153"/>
    </location>
</feature>
<keyword evidence="2" id="KW-0472">Membrane</keyword>
<evidence type="ECO:0000313" key="4">
    <source>
        <dbReference type="Proteomes" id="UP000675163"/>
    </source>
</evidence>
<feature type="transmembrane region" description="Helical" evidence="2">
    <location>
        <begin position="100"/>
        <end position="122"/>
    </location>
</feature>
<evidence type="ECO:0008006" key="5">
    <source>
        <dbReference type="Google" id="ProtNLM"/>
    </source>
</evidence>
<sequence>MLSTRRTHGSPQRAGAEPHGSPVPQGQPSLTLTLGRGLLAALIVVAVVATTLDTASRTPINPFNFFGYFTVQSNILMAVIWAGCVVAASAKMARLPRAFAYARGCVTTYIVIVGIVYALLLAPLGAAGGVPLPWANVVLHIVTPIAALLDWLLTGSEQSLRWRRLPIVLAYPLVWLAVVLVRGATDGWVPYPFLDPATGYGSITVVAIGIAVATLAIGALVFARSHRGVKVAS</sequence>
<keyword evidence="2" id="KW-0812">Transmembrane</keyword>
<dbReference type="EMBL" id="JAFIDA010000001">
    <property type="protein sequence ID" value="MBP1326872.1"/>
    <property type="molecule type" value="Genomic_DNA"/>
</dbReference>
<evidence type="ECO:0000256" key="2">
    <source>
        <dbReference type="SAM" id="Phobius"/>
    </source>
</evidence>
<proteinExistence type="predicted"/>
<organism evidence="3 4">
    <name type="scientific">Leucobacter exalbidus</name>
    <dbReference type="NCBI Taxonomy" id="662960"/>
    <lineage>
        <taxon>Bacteria</taxon>
        <taxon>Bacillati</taxon>
        <taxon>Actinomycetota</taxon>
        <taxon>Actinomycetes</taxon>
        <taxon>Micrococcales</taxon>
        <taxon>Microbacteriaceae</taxon>
        <taxon>Leucobacter</taxon>
    </lineage>
</organism>
<feature type="transmembrane region" description="Helical" evidence="2">
    <location>
        <begin position="34"/>
        <end position="53"/>
    </location>
</feature>
<name>A0A940PMV8_9MICO</name>
<keyword evidence="4" id="KW-1185">Reference proteome</keyword>